<evidence type="ECO:0000259" key="1">
    <source>
        <dbReference type="Pfam" id="PF09346"/>
    </source>
</evidence>
<organism evidence="2 3">
    <name type="scientific">Promicromonospora citrea</name>
    <dbReference type="NCBI Taxonomy" id="43677"/>
    <lineage>
        <taxon>Bacteria</taxon>
        <taxon>Bacillati</taxon>
        <taxon>Actinomycetota</taxon>
        <taxon>Actinomycetes</taxon>
        <taxon>Micrococcales</taxon>
        <taxon>Promicromonosporaceae</taxon>
        <taxon>Promicromonospora</taxon>
    </lineage>
</organism>
<dbReference type="EMBL" id="BMPT01000001">
    <property type="protein sequence ID" value="GGM12101.1"/>
    <property type="molecule type" value="Genomic_DNA"/>
</dbReference>
<dbReference type="InterPro" id="IPR018958">
    <property type="entry name" value="Knr4/Smi1-like_dom"/>
</dbReference>
<protein>
    <recommendedName>
        <fullName evidence="1">Knr4/Smi1-like domain-containing protein</fullName>
    </recommendedName>
</protein>
<gene>
    <name evidence="2" type="ORF">GCM10010102_04860</name>
</gene>
<dbReference type="Pfam" id="PF09346">
    <property type="entry name" value="SMI1_KNR4"/>
    <property type="match status" value="1"/>
</dbReference>
<reference evidence="2" key="2">
    <citation type="submission" date="2020-09" db="EMBL/GenBank/DDBJ databases">
        <authorList>
            <person name="Sun Q."/>
            <person name="Ohkuma M."/>
        </authorList>
    </citation>
    <scope>NUCLEOTIDE SEQUENCE</scope>
    <source>
        <strain evidence="2">JCM 3051</strain>
    </source>
</reference>
<proteinExistence type="predicted"/>
<feature type="domain" description="Knr4/Smi1-like" evidence="1">
    <location>
        <begin position="173"/>
        <end position="316"/>
    </location>
</feature>
<evidence type="ECO:0000313" key="2">
    <source>
        <dbReference type="EMBL" id="GGM12101.1"/>
    </source>
</evidence>
<evidence type="ECO:0000313" key="3">
    <source>
        <dbReference type="Proteomes" id="UP000655589"/>
    </source>
</evidence>
<comment type="caution">
    <text evidence="2">The sequence shown here is derived from an EMBL/GenBank/DDBJ whole genome shotgun (WGS) entry which is preliminary data.</text>
</comment>
<reference evidence="2" key="1">
    <citation type="journal article" date="2014" name="Int. J. Syst. Evol. Microbiol.">
        <title>Complete genome sequence of Corynebacterium casei LMG S-19264T (=DSM 44701T), isolated from a smear-ripened cheese.</title>
        <authorList>
            <consortium name="US DOE Joint Genome Institute (JGI-PGF)"/>
            <person name="Walter F."/>
            <person name="Albersmeier A."/>
            <person name="Kalinowski J."/>
            <person name="Ruckert C."/>
        </authorList>
    </citation>
    <scope>NUCLEOTIDE SEQUENCE</scope>
    <source>
        <strain evidence="2">JCM 3051</strain>
    </source>
</reference>
<accession>A0A8H9GDW8</accession>
<name>A0A8H9GDW8_9MICO</name>
<keyword evidence="3" id="KW-1185">Reference proteome</keyword>
<dbReference type="Proteomes" id="UP000655589">
    <property type="component" value="Unassembled WGS sequence"/>
</dbReference>
<sequence length="426" mass="44290">MCAMTVTAWKTWAPFVDALRRSAPPGTRTHAFVGTVGKGAWQGTYTDDGDAAARREHHRALALEAARTGGPGPRAGLEDALRAVAAQLPDSEQLVHVTATADGADDAVELITLPPAVVPGPGLPVLEIVLEPGALPAPHRATLAPRPDATPAPSADPEAVARVVREHLPEAGGATPDEVEAARAQLPGGAQLPHEVRALYSVAASGALRLGDDDRFGGFEIVPLSGSFLREAFLPARRFGTWSADAETRAPQDPEGRVQPAVGSPLWFPVGTDGAGNVWAVDLAPGPAGHLGQVVFLDHEEHAGARFRAESLAALLVDRVPAPARTADAPPADAPGDVPPQQPEFLALDPAAWTERLDAGTVPDTLKAAGLVPDREHPPALADVLPVADRLLELRGLPTIEVTRLTPAAGGRRGEATGLLARLFGR</sequence>
<dbReference type="AlphaFoldDB" id="A0A8H9GDW8"/>